<dbReference type="Gene3D" id="3.40.710.10">
    <property type="entry name" value="DD-peptidase/beta-lactamase superfamily"/>
    <property type="match status" value="1"/>
</dbReference>
<dbReference type="Proteomes" id="UP001252186">
    <property type="component" value="Unassembled WGS sequence"/>
</dbReference>
<dbReference type="RefSeq" id="WP_311594169.1">
    <property type="nucleotide sequence ID" value="NZ_JAVRHV010000007.1"/>
</dbReference>
<evidence type="ECO:0000259" key="4">
    <source>
        <dbReference type="Pfam" id="PF00144"/>
    </source>
</evidence>
<evidence type="ECO:0000256" key="1">
    <source>
        <dbReference type="ARBA" id="ARBA00004370"/>
    </source>
</evidence>
<reference evidence="6 7" key="1">
    <citation type="submission" date="2023-09" db="EMBL/GenBank/DDBJ databases">
        <authorList>
            <person name="Rey-Velasco X."/>
        </authorList>
    </citation>
    <scope>NUCLEOTIDE SEQUENCE [LARGE SCALE GENOMIC DNA]</scope>
    <source>
        <strain evidence="6 7">P050</strain>
    </source>
</reference>
<organism evidence="6 7">
    <name type="scientific">Urechidicola vernalis</name>
    <dbReference type="NCBI Taxonomy" id="3075600"/>
    <lineage>
        <taxon>Bacteria</taxon>
        <taxon>Pseudomonadati</taxon>
        <taxon>Bacteroidota</taxon>
        <taxon>Flavobacteriia</taxon>
        <taxon>Flavobacteriales</taxon>
        <taxon>Flavobacteriaceae</taxon>
        <taxon>Urechidicola</taxon>
    </lineage>
</organism>
<dbReference type="InterPro" id="IPR012338">
    <property type="entry name" value="Beta-lactam/transpept-like"/>
</dbReference>
<dbReference type="PROSITE" id="PS50005">
    <property type="entry name" value="TPR"/>
    <property type="match status" value="1"/>
</dbReference>
<dbReference type="Gene3D" id="1.25.40.10">
    <property type="entry name" value="Tetratricopeptide repeat domain"/>
    <property type="match status" value="1"/>
</dbReference>
<comment type="caution">
    <text evidence="6">The sequence shown here is derived from an EMBL/GenBank/DDBJ whole genome shotgun (WGS) entry which is preliminary data.</text>
</comment>
<protein>
    <submittedName>
        <fullName evidence="6">Serine hydrolase</fullName>
    </submittedName>
</protein>
<name>A0ABU2Y8F0_9FLAO</name>
<dbReference type="PANTHER" id="PTHR46825:SF11">
    <property type="entry name" value="PENICILLIN-BINDING PROTEIN 4"/>
    <property type="match status" value="1"/>
</dbReference>
<dbReference type="PANTHER" id="PTHR46825">
    <property type="entry name" value="D-ALANYL-D-ALANINE-CARBOXYPEPTIDASE/ENDOPEPTIDASE AMPH"/>
    <property type="match status" value="1"/>
</dbReference>
<evidence type="ECO:0000313" key="6">
    <source>
        <dbReference type="EMBL" id="MDT0554085.1"/>
    </source>
</evidence>
<evidence type="ECO:0000256" key="2">
    <source>
        <dbReference type="ARBA" id="ARBA00023136"/>
    </source>
</evidence>
<gene>
    <name evidence="6" type="ORF">RM519_12565</name>
</gene>
<comment type="subcellular location">
    <subcellularLocation>
        <location evidence="1">Membrane</location>
    </subcellularLocation>
</comment>
<accession>A0ABU2Y8F0</accession>
<feature type="domain" description="Beta-lactamase-related" evidence="4">
    <location>
        <begin position="32"/>
        <end position="346"/>
    </location>
</feature>
<sequence>MKKRTLPLLLTFLFVSIAVIGQSKVDKIEKLMQTYYDYGQFNGSILVAEKDQVLFKGGFGEANKEWDIPNKANTKHRLGSITKQFTAMLILQLKQEGKLDLQKPITTYLPYYPAKTGDIITTHHLLSHTSGIPNYTAFPNYFEEQGRDPKTPKEFIKIFQDKPLDFEPGSKYNYSNSAYFLLGVLIEEITRESYAENLQKRILTPLDMNESGYDLSSTVLKNRASGYGQNHNGFVNAPYLDMSLPYAAGSMYATVEDLYKWDQALYNHTILSEENTKLLFKPAIELGTNNSYAYGFMVGKSPIGNTEDRFTASGHGGGIHGFNTIIMRDEDQHNLVVLLNNTGGTNLNEMSTNIMAILYGKSYDMPKKSLVSEIKEQFEKNGIEKTIAELSNFTKSDHVRIDEGDINRFGYELLTAKEIDAAIAVFKLNVSLFPESSNTYDSLGEAYLNANKKEESIANYTKSLELNSDNRGGIEALKKLGADVSKFEKEIIVSEDILESYTGKYELMPNFFMTISRTKHQLHIQATGQGVSDIYPSTEVKFYSKIVNAQLTFNKDETGAVVSLTLHQGGDHLAKKIE</sequence>
<dbReference type="SUPFAM" id="SSF48452">
    <property type="entry name" value="TPR-like"/>
    <property type="match status" value="1"/>
</dbReference>
<dbReference type="InterPro" id="IPR019734">
    <property type="entry name" value="TPR_rpt"/>
</dbReference>
<dbReference type="Pfam" id="PF11954">
    <property type="entry name" value="DUF3471"/>
    <property type="match status" value="1"/>
</dbReference>
<dbReference type="InterPro" id="IPR050491">
    <property type="entry name" value="AmpC-like"/>
</dbReference>
<feature type="domain" description="Peptidase S12 Pab87-related C-terminal" evidence="5">
    <location>
        <begin position="490"/>
        <end position="567"/>
    </location>
</feature>
<dbReference type="GO" id="GO:0016787">
    <property type="term" value="F:hydrolase activity"/>
    <property type="evidence" value="ECO:0007669"/>
    <property type="project" value="UniProtKB-KW"/>
</dbReference>
<evidence type="ECO:0000256" key="3">
    <source>
        <dbReference type="PROSITE-ProRule" id="PRU00339"/>
    </source>
</evidence>
<dbReference type="InterPro" id="IPR011990">
    <property type="entry name" value="TPR-like_helical_dom_sf"/>
</dbReference>
<feature type="repeat" description="TPR" evidence="3">
    <location>
        <begin position="437"/>
        <end position="470"/>
    </location>
</feature>
<dbReference type="Pfam" id="PF00144">
    <property type="entry name" value="Beta-lactamase"/>
    <property type="match status" value="1"/>
</dbReference>
<proteinExistence type="predicted"/>
<dbReference type="SMART" id="SM00028">
    <property type="entry name" value="TPR"/>
    <property type="match status" value="1"/>
</dbReference>
<evidence type="ECO:0000313" key="7">
    <source>
        <dbReference type="Proteomes" id="UP001252186"/>
    </source>
</evidence>
<keyword evidence="2" id="KW-0472">Membrane</keyword>
<dbReference type="SUPFAM" id="SSF56601">
    <property type="entry name" value="beta-lactamase/transpeptidase-like"/>
    <property type="match status" value="1"/>
</dbReference>
<keyword evidence="6" id="KW-0378">Hydrolase</keyword>
<keyword evidence="7" id="KW-1185">Reference proteome</keyword>
<dbReference type="InterPro" id="IPR021860">
    <property type="entry name" value="Peptidase_S12_Pab87-rel_C"/>
</dbReference>
<evidence type="ECO:0000259" key="5">
    <source>
        <dbReference type="Pfam" id="PF11954"/>
    </source>
</evidence>
<dbReference type="EMBL" id="JAVRHV010000007">
    <property type="protein sequence ID" value="MDT0554085.1"/>
    <property type="molecule type" value="Genomic_DNA"/>
</dbReference>
<keyword evidence="3" id="KW-0802">TPR repeat</keyword>
<dbReference type="InterPro" id="IPR001466">
    <property type="entry name" value="Beta-lactam-related"/>
</dbReference>